<organism evidence="5 6">
    <name type="scientific">Corynebacterium striatum</name>
    <dbReference type="NCBI Taxonomy" id="43770"/>
    <lineage>
        <taxon>Bacteria</taxon>
        <taxon>Bacillati</taxon>
        <taxon>Actinomycetota</taxon>
        <taxon>Actinomycetes</taxon>
        <taxon>Mycobacteriales</taxon>
        <taxon>Corynebacteriaceae</taxon>
        <taxon>Corynebacterium</taxon>
    </lineage>
</organism>
<protein>
    <submittedName>
        <fullName evidence="5">Transcription antiterminator BglG</fullName>
    </submittedName>
</protein>
<dbReference type="PROSITE" id="PS51372">
    <property type="entry name" value="PRD_2"/>
    <property type="match status" value="2"/>
</dbReference>
<dbReference type="SMART" id="SM01061">
    <property type="entry name" value="CAT_RBD"/>
    <property type="match status" value="1"/>
</dbReference>
<dbReference type="GO" id="GO:0006355">
    <property type="term" value="P:regulation of DNA-templated transcription"/>
    <property type="evidence" value="ECO:0007669"/>
    <property type="project" value="InterPro"/>
</dbReference>
<keyword evidence="2" id="KW-0805">Transcription regulation</keyword>
<keyword evidence="3" id="KW-0804">Transcription</keyword>
<dbReference type="SUPFAM" id="SSF63520">
    <property type="entry name" value="PTS-regulatory domain, PRD"/>
    <property type="match status" value="2"/>
</dbReference>
<name>A0A2Z2IY91_CORST</name>
<reference evidence="5 6" key="1">
    <citation type="submission" date="2017-05" db="EMBL/GenBank/DDBJ databases">
        <title>Complete genome sequence of Corynebacterium striatum KC-Na-1 isolated from Neophocaena asiaeorientalis in Korea.</title>
        <authorList>
            <person name="Kim J.H."/>
            <person name="Lee K."/>
        </authorList>
    </citation>
    <scope>NUCLEOTIDE SEQUENCE [LARGE SCALE GENOMIC DNA]</scope>
    <source>
        <strain evidence="5 6">KC-Na-01</strain>
    </source>
</reference>
<dbReference type="InterPro" id="IPR036634">
    <property type="entry name" value="PRD_sf"/>
</dbReference>
<gene>
    <name evidence="5" type="ORF">CBE89_02500</name>
</gene>
<dbReference type="InterPro" id="IPR036650">
    <property type="entry name" value="CAT_RNA-bd_dom_sf"/>
</dbReference>
<dbReference type="PANTHER" id="PTHR30185:SF18">
    <property type="entry name" value="TRANSCRIPTIONAL REGULATOR MTLR"/>
    <property type="match status" value="1"/>
</dbReference>
<dbReference type="InterPro" id="IPR050661">
    <property type="entry name" value="BglG_antiterminators"/>
</dbReference>
<dbReference type="PANTHER" id="PTHR30185">
    <property type="entry name" value="CRYPTIC BETA-GLUCOSIDE BGL OPERON ANTITERMINATOR"/>
    <property type="match status" value="1"/>
</dbReference>
<dbReference type="Proteomes" id="UP000250197">
    <property type="component" value="Chromosome"/>
</dbReference>
<evidence type="ECO:0000259" key="4">
    <source>
        <dbReference type="PROSITE" id="PS51372"/>
    </source>
</evidence>
<dbReference type="KEGG" id="cstr:CBE89_02500"/>
<dbReference type="GO" id="GO:0003723">
    <property type="term" value="F:RNA binding"/>
    <property type="evidence" value="ECO:0007669"/>
    <property type="project" value="InterPro"/>
</dbReference>
<dbReference type="InterPro" id="IPR004341">
    <property type="entry name" value="CAT_RNA-bd_dom"/>
</dbReference>
<sequence length="286" mass="30917">MQILRVFNNNVVLARRTRSNAGTPAGEDTEDVIVTGRGIGFQAKAGDAVDPAKVVKVFVPASGRDPDHSAAMLAAVPGEFIQLILEAMDRAHVPDTLRSKLTLVVALADHVHSAVNRGISIEYPLEAEVRHLYAEDFVLASALLQEINKGLHSPLPESEAVALTLHLVNAGFTVGDLSGTYRMTGLIQQLLDIIGSHTGVELESEDISVARFITHLRYLFVRMAEHSQLNSPGSPVSNVINDQYPDAAQCARTVAGVIELRMNESLSADEITYLTLHIARLSKATK</sequence>
<dbReference type="Gene3D" id="2.30.24.10">
    <property type="entry name" value="CAT RNA-binding domain"/>
    <property type="match status" value="1"/>
</dbReference>
<dbReference type="Pfam" id="PF00874">
    <property type="entry name" value="PRD"/>
    <property type="match status" value="2"/>
</dbReference>
<proteinExistence type="predicted"/>
<feature type="domain" description="PRD" evidence="4">
    <location>
        <begin position="178"/>
        <end position="286"/>
    </location>
</feature>
<dbReference type="AlphaFoldDB" id="A0A2Z2IY91"/>
<accession>A0A2Z2IY91</accession>
<evidence type="ECO:0000313" key="6">
    <source>
        <dbReference type="Proteomes" id="UP000250197"/>
    </source>
</evidence>
<dbReference type="InterPro" id="IPR011608">
    <property type="entry name" value="PRD"/>
</dbReference>
<evidence type="ECO:0000256" key="1">
    <source>
        <dbReference type="ARBA" id="ARBA00022737"/>
    </source>
</evidence>
<evidence type="ECO:0000256" key="2">
    <source>
        <dbReference type="ARBA" id="ARBA00023015"/>
    </source>
</evidence>
<evidence type="ECO:0000313" key="5">
    <source>
        <dbReference type="EMBL" id="ART20492.1"/>
    </source>
</evidence>
<dbReference type="RefSeq" id="WP_086890660.1">
    <property type="nucleotide sequence ID" value="NZ_CP021252.1"/>
</dbReference>
<dbReference type="Gene3D" id="1.10.1790.10">
    <property type="entry name" value="PRD domain"/>
    <property type="match status" value="2"/>
</dbReference>
<feature type="domain" description="PRD" evidence="4">
    <location>
        <begin position="68"/>
        <end position="177"/>
    </location>
</feature>
<dbReference type="EMBL" id="CP021252">
    <property type="protein sequence ID" value="ART20492.1"/>
    <property type="molecule type" value="Genomic_DNA"/>
</dbReference>
<evidence type="ECO:0000256" key="3">
    <source>
        <dbReference type="ARBA" id="ARBA00023163"/>
    </source>
</evidence>
<keyword evidence="1" id="KW-0677">Repeat</keyword>
<dbReference type="SUPFAM" id="SSF50151">
    <property type="entry name" value="SacY-like RNA-binding domain"/>
    <property type="match status" value="1"/>
</dbReference>
<dbReference type="Pfam" id="PF03123">
    <property type="entry name" value="CAT_RBD"/>
    <property type="match status" value="1"/>
</dbReference>